<comment type="caution">
    <text evidence="1">The sequence shown here is derived from an EMBL/GenBank/DDBJ whole genome shotgun (WGS) entry which is preliminary data.</text>
</comment>
<dbReference type="RefSeq" id="WP_163197135.1">
    <property type="nucleotide sequence ID" value="NZ_WHZV01000005.1"/>
</dbReference>
<evidence type="ECO:0000313" key="1">
    <source>
        <dbReference type="EMBL" id="NEG55420.1"/>
    </source>
</evidence>
<evidence type="ECO:0000313" key="2">
    <source>
        <dbReference type="Proteomes" id="UP000483293"/>
    </source>
</evidence>
<reference evidence="1 2" key="1">
    <citation type="submission" date="2019-10" db="EMBL/GenBank/DDBJ databases">
        <title>Bifidobacterium from non-human primates.</title>
        <authorList>
            <person name="Modesto M."/>
        </authorList>
    </citation>
    <scope>NUCLEOTIDE SEQUENCE [LARGE SCALE GENOMIC DNA]</scope>
    <source>
        <strain evidence="1 2">SMA15</strain>
    </source>
</reference>
<sequence length="133" mass="15618">MSVKFYMMRKDIPDDCRYDVCQDADTGAYYSVCYSDYCDAKGYRVSVSYLHEDELKAEYPALYPAFFEGKKCKQVTYRLGLALRKCRANELKHYVGYLNTDDRLYRINRMLSGLSQVLKICLDHPDWKLVTES</sequence>
<keyword evidence="2" id="KW-1185">Reference proteome</keyword>
<proteinExistence type="predicted"/>
<dbReference type="AlphaFoldDB" id="A0A6L9SS92"/>
<dbReference type="Proteomes" id="UP000483293">
    <property type="component" value="Unassembled WGS sequence"/>
</dbReference>
<accession>A0A6L9SS92</accession>
<gene>
    <name evidence="1" type="ORF">GFD21_06500</name>
</gene>
<protein>
    <submittedName>
        <fullName evidence="1">Uncharacterized protein</fullName>
    </submittedName>
</protein>
<name>A0A6L9SS92_9BIFI</name>
<organism evidence="1 2">
    <name type="scientific">Bifidobacterium platyrrhinorum</name>
    <dbReference type="NCBI Taxonomy" id="2661628"/>
    <lineage>
        <taxon>Bacteria</taxon>
        <taxon>Bacillati</taxon>
        <taxon>Actinomycetota</taxon>
        <taxon>Actinomycetes</taxon>
        <taxon>Bifidobacteriales</taxon>
        <taxon>Bifidobacteriaceae</taxon>
        <taxon>Bifidobacterium</taxon>
    </lineage>
</organism>
<dbReference type="EMBL" id="WHZV01000005">
    <property type="protein sequence ID" value="NEG55420.1"/>
    <property type="molecule type" value="Genomic_DNA"/>
</dbReference>